<dbReference type="Pfam" id="PF02371">
    <property type="entry name" value="Transposase_20"/>
    <property type="match status" value="1"/>
</dbReference>
<gene>
    <name evidence="3" type="ORF">JMJ56_33190</name>
</gene>
<evidence type="ECO:0000313" key="4">
    <source>
        <dbReference type="Proteomes" id="UP000660885"/>
    </source>
</evidence>
<feature type="non-terminal residue" evidence="3">
    <location>
        <position position="1"/>
    </location>
</feature>
<dbReference type="InterPro" id="IPR002525">
    <property type="entry name" value="Transp_IS110-like_N"/>
</dbReference>
<evidence type="ECO:0000313" key="3">
    <source>
        <dbReference type="EMBL" id="MBL6082805.1"/>
    </source>
</evidence>
<organism evidence="3 4">
    <name type="scientific">Belnapia arida</name>
    <dbReference type="NCBI Taxonomy" id="2804533"/>
    <lineage>
        <taxon>Bacteria</taxon>
        <taxon>Pseudomonadati</taxon>
        <taxon>Pseudomonadota</taxon>
        <taxon>Alphaproteobacteria</taxon>
        <taxon>Acetobacterales</taxon>
        <taxon>Roseomonadaceae</taxon>
        <taxon>Belnapia</taxon>
    </lineage>
</organism>
<dbReference type="PANTHER" id="PTHR33055:SF3">
    <property type="entry name" value="PUTATIVE TRANSPOSASE FOR IS117-RELATED"/>
    <property type="match status" value="1"/>
</dbReference>
<protein>
    <submittedName>
        <fullName evidence="3">IS110 family transposase</fullName>
    </submittedName>
</protein>
<feature type="non-terminal residue" evidence="3">
    <location>
        <position position="258"/>
    </location>
</feature>
<feature type="domain" description="Transposase IS110-like N-terminal" evidence="1">
    <location>
        <begin position="6"/>
        <end position="97"/>
    </location>
</feature>
<dbReference type="InterPro" id="IPR047650">
    <property type="entry name" value="Transpos_IS110"/>
</dbReference>
<keyword evidence="4" id="KW-1185">Reference proteome</keyword>
<dbReference type="NCBIfam" id="NF033542">
    <property type="entry name" value="transpos_IS110"/>
    <property type="match status" value="1"/>
</dbReference>
<dbReference type="EMBL" id="JAETWB010000160">
    <property type="protein sequence ID" value="MBL6082805.1"/>
    <property type="molecule type" value="Genomic_DNA"/>
</dbReference>
<evidence type="ECO:0000259" key="2">
    <source>
        <dbReference type="Pfam" id="PF02371"/>
    </source>
</evidence>
<dbReference type="RefSeq" id="WP_202836131.1">
    <property type="nucleotide sequence ID" value="NZ_JAETWB010000160.1"/>
</dbReference>
<dbReference type="Pfam" id="PF01548">
    <property type="entry name" value="DEDD_Tnp_IS110"/>
    <property type="match status" value="1"/>
</dbReference>
<feature type="domain" description="Transposase IS116/IS110/IS902 C-terminal" evidence="2">
    <location>
        <begin position="158"/>
        <end position="237"/>
    </location>
</feature>
<reference evidence="3 4" key="1">
    <citation type="submission" date="2021-01" db="EMBL/GenBank/DDBJ databases">
        <title>Belnapia mucosa sp. nov. and Belnapia arida sp. nov., isolated from the Tabernas Desert (Almeria, Spain).</title>
        <authorList>
            <person name="Molina-Menor E."/>
            <person name="Vidal-Verdu A."/>
            <person name="Calonge A."/>
            <person name="Satari L."/>
            <person name="Pereto J."/>
            <person name="Porcar M."/>
        </authorList>
    </citation>
    <scope>NUCLEOTIDE SEQUENCE [LARGE SCALE GENOMIC DNA]</scope>
    <source>
        <strain evidence="3 4">T18</strain>
    </source>
</reference>
<name>A0ABS1UDN1_9PROT</name>
<evidence type="ECO:0000259" key="1">
    <source>
        <dbReference type="Pfam" id="PF01548"/>
    </source>
</evidence>
<dbReference type="Proteomes" id="UP000660885">
    <property type="component" value="Unassembled WGS sequence"/>
</dbReference>
<proteinExistence type="predicted"/>
<dbReference type="InterPro" id="IPR003346">
    <property type="entry name" value="Transposase_20"/>
</dbReference>
<accession>A0ABS1UDN1</accession>
<dbReference type="PANTHER" id="PTHR33055">
    <property type="entry name" value="TRANSPOSASE FOR INSERTION SEQUENCE ELEMENT IS1111A"/>
    <property type="match status" value="1"/>
</dbReference>
<sequence>EAGPLSQWLYAGLVASGLPAICIETRHTKAAIGAMPVKTDRGDARGIAQLMRTGWFRAVHVKTRQAQEWRLLLTQRRLLVSKLIDVEAEIRGTLRGFGIRIGRVGRAGFAGRIRELLADQPKLLQVIEPVLVVQAALLAQRDVLHRLVLQAVREEEVCRRLMTVPGVGPITALAFRATVDRADRFTRSKDVGAHFGLTPRRYQSGETDRSGAIAKTGDVLTRHALYEAATSMLVHASKPSALRSWALAIAQRRGLQKA</sequence>
<comment type="caution">
    <text evidence="3">The sequence shown here is derived from an EMBL/GenBank/DDBJ whole genome shotgun (WGS) entry which is preliminary data.</text>
</comment>